<accession>A0A6N2UJZ4</accession>
<dbReference type="Pfam" id="PF12672">
    <property type="entry name" value="DUF3793"/>
    <property type="match status" value="1"/>
</dbReference>
<organism evidence="1">
    <name type="scientific">Blautia hansenii</name>
    <name type="common">Ruminococcus hansenii</name>
    <dbReference type="NCBI Taxonomy" id="1322"/>
    <lineage>
        <taxon>Bacteria</taxon>
        <taxon>Bacillati</taxon>
        <taxon>Bacillota</taxon>
        <taxon>Clostridia</taxon>
        <taxon>Lachnospirales</taxon>
        <taxon>Lachnospiraceae</taxon>
        <taxon>Blautia</taxon>
    </lineage>
</organism>
<evidence type="ECO:0000313" key="1">
    <source>
        <dbReference type="EMBL" id="VYT17152.1"/>
    </source>
</evidence>
<dbReference type="InterPro" id="IPR024523">
    <property type="entry name" value="DUF3793"/>
</dbReference>
<dbReference type="RefSeq" id="WP_003019700.1">
    <property type="nucleotide sequence ID" value="NZ_CACRSY010000014.1"/>
</dbReference>
<name>A0A6N2UJZ4_BLAHA</name>
<dbReference type="EMBL" id="CACRSY010000014">
    <property type="protein sequence ID" value="VYT17152.1"/>
    <property type="molecule type" value="Genomic_DNA"/>
</dbReference>
<dbReference type="AlphaFoldDB" id="A0A6N2UJZ4"/>
<sequence>MLEEILIRYSAPTLAGLKTANLFWYSWESKAEFENSMEVWTRIFEEKGLDIRIMRTTAQRALLYVNRKKQLEADLKREKTRRMLKAEGYDYSSVEEAVKILQNKLQMYETFPHEIGLFLGYPEEDVQGFIENQGKNCKCCGCWKVYCNECDAQKMFCKFKKCERVYERLFLKGRPVEKMIVAA</sequence>
<proteinExistence type="predicted"/>
<gene>
    <name evidence="1" type="ORF">BHLFYP23_00443</name>
</gene>
<evidence type="ECO:0008006" key="2">
    <source>
        <dbReference type="Google" id="ProtNLM"/>
    </source>
</evidence>
<protein>
    <recommendedName>
        <fullName evidence="2">DUF3793 domain-containing protein</fullName>
    </recommendedName>
</protein>
<reference evidence="1" key="1">
    <citation type="submission" date="2019-11" db="EMBL/GenBank/DDBJ databases">
        <authorList>
            <person name="Feng L."/>
        </authorList>
    </citation>
    <scope>NUCLEOTIDE SEQUENCE</scope>
    <source>
        <strain evidence="1">BhanseniiLFYP23</strain>
    </source>
</reference>